<dbReference type="Pfam" id="PF13424">
    <property type="entry name" value="TPR_12"/>
    <property type="match status" value="1"/>
</dbReference>
<feature type="transmembrane region" description="Helical" evidence="4">
    <location>
        <begin position="298"/>
        <end position="317"/>
    </location>
</feature>
<feature type="transmembrane region" description="Helical" evidence="4">
    <location>
        <begin position="379"/>
        <end position="396"/>
    </location>
</feature>
<keyword evidence="4" id="KW-0812">Transmembrane</keyword>
<evidence type="ECO:0000256" key="2">
    <source>
        <dbReference type="ARBA" id="ARBA00022803"/>
    </source>
</evidence>
<gene>
    <name evidence="5" type="ORF">G3M78_00715</name>
</gene>
<feature type="transmembrane region" description="Helical" evidence="4">
    <location>
        <begin position="6"/>
        <end position="28"/>
    </location>
</feature>
<keyword evidence="4" id="KW-1133">Transmembrane helix</keyword>
<name>A0A7T0G268_9BACT</name>
<keyword evidence="2 3" id="KW-0802">TPR repeat</keyword>
<dbReference type="Gene3D" id="1.25.40.10">
    <property type="entry name" value="Tetratricopeptide repeat domain"/>
    <property type="match status" value="2"/>
</dbReference>
<dbReference type="PROSITE" id="PS50005">
    <property type="entry name" value="TPR"/>
    <property type="match status" value="5"/>
</dbReference>
<feature type="repeat" description="TPR" evidence="3">
    <location>
        <begin position="589"/>
        <end position="622"/>
    </location>
</feature>
<dbReference type="InterPro" id="IPR011990">
    <property type="entry name" value="TPR-like_helical_dom_sf"/>
</dbReference>
<dbReference type="AlphaFoldDB" id="A0A7T0G268"/>
<feature type="transmembrane region" description="Helical" evidence="4">
    <location>
        <begin position="149"/>
        <end position="166"/>
    </location>
</feature>
<feature type="transmembrane region" description="Helical" evidence="4">
    <location>
        <begin position="222"/>
        <end position="242"/>
    </location>
</feature>
<evidence type="ECO:0000313" key="6">
    <source>
        <dbReference type="Proteomes" id="UP000594464"/>
    </source>
</evidence>
<keyword evidence="1" id="KW-0677">Repeat</keyword>
<dbReference type="PANTHER" id="PTHR44227">
    <property type="match status" value="1"/>
</dbReference>
<reference evidence="6" key="1">
    <citation type="submission" date="2020-02" db="EMBL/GenBank/DDBJ databases">
        <title>Genomic and physiological characterization of two novel Nitrospinaceae genera.</title>
        <authorList>
            <person name="Mueller A.J."/>
            <person name="Jung M.-Y."/>
            <person name="Strachan C.R."/>
            <person name="Herbold C.W."/>
            <person name="Kirkegaard R.H."/>
            <person name="Daims H."/>
        </authorList>
    </citation>
    <scope>NUCLEOTIDE SEQUENCE [LARGE SCALE GENOMIC DNA]</scope>
</reference>
<feature type="repeat" description="TPR" evidence="3">
    <location>
        <begin position="419"/>
        <end position="452"/>
    </location>
</feature>
<dbReference type="InterPro" id="IPR019734">
    <property type="entry name" value="TPR_rpt"/>
</dbReference>
<keyword evidence="4" id="KW-0472">Membrane</keyword>
<dbReference type="SUPFAM" id="SSF48452">
    <property type="entry name" value="TPR-like"/>
    <property type="match status" value="1"/>
</dbReference>
<dbReference type="PANTHER" id="PTHR44227:SF3">
    <property type="entry name" value="PROTEIN O-MANNOSYL-TRANSFERASE TMTC4"/>
    <property type="match status" value="1"/>
</dbReference>
<evidence type="ECO:0000313" key="5">
    <source>
        <dbReference type="EMBL" id="QPJ64005.1"/>
    </source>
</evidence>
<dbReference type="Pfam" id="PF13181">
    <property type="entry name" value="TPR_8"/>
    <property type="match status" value="1"/>
</dbReference>
<evidence type="ECO:0000256" key="1">
    <source>
        <dbReference type="ARBA" id="ARBA00022737"/>
    </source>
</evidence>
<feature type="transmembrane region" description="Helical" evidence="4">
    <location>
        <begin position="83"/>
        <end position="103"/>
    </location>
</feature>
<protein>
    <submittedName>
        <fullName evidence="5">Tetratricopeptide repeat protein</fullName>
    </submittedName>
</protein>
<feature type="transmembrane region" description="Helical" evidence="4">
    <location>
        <begin position="178"/>
        <end position="210"/>
    </location>
</feature>
<dbReference type="SMART" id="SM00028">
    <property type="entry name" value="TPR"/>
    <property type="match status" value="6"/>
</dbReference>
<proteinExistence type="predicted"/>
<dbReference type="KEGG" id="nva:G3M78_00715"/>
<dbReference type="Pfam" id="PF13432">
    <property type="entry name" value="TPR_16"/>
    <property type="match status" value="1"/>
</dbReference>
<feature type="repeat" description="TPR" evidence="3">
    <location>
        <begin position="453"/>
        <end position="486"/>
    </location>
</feature>
<evidence type="ECO:0000256" key="4">
    <source>
        <dbReference type="SAM" id="Phobius"/>
    </source>
</evidence>
<evidence type="ECO:0000256" key="3">
    <source>
        <dbReference type="PROSITE-ProRule" id="PRU00339"/>
    </source>
</evidence>
<feature type="transmembrane region" description="Helical" evidence="4">
    <location>
        <begin position="124"/>
        <end position="143"/>
    </location>
</feature>
<feature type="transmembrane region" description="Helical" evidence="4">
    <location>
        <begin position="262"/>
        <end position="278"/>
    </location>
</feature>
<sequence length="641" mass="72151">MNAAQIKNQILCIGLLTLLGLIVFMGSLRAPFIYDDLHAIVDNPYIQNLEEFQKRVGIENIFNRSVLLLSFAFNYALGQNDVLGYHLVNVWLHLACVLLLYCVAREALALAPPEERARLRSLPFLAAALHAVNPVTVESVVYLSSRSSLQATFFYLASFLCFMRYCREKESQNRSLHLGVLLILCALCFFLGVGTKEIVFTLPVIAMFFLWLKTDAAHRRQILLPAGIAGVCVAAYLLLRYVKLGALFSATADPSAGMMDRGVYFMTQIKVWVSYYLNKLMFPINLNLEPDVIPVAGWSDPGFLCSLGFLIALAVLVYRQPSRLLCFAFLWAAVTLLPTSSIAPLKQFAVERRAYLPGTGFSIAFAYLFLNLVKSGPRIAYFAMAVLALFSLLTAHRAHDFRSSLSIWQDAAHKSPKVALTHNNLALALIEREQADEAQKELETVLKLEPQHSEALINLGHIHSRRQQWAKALPYFERALALGSERAEVFYNIGSAKIQLGQPREALSFLKQAVSKKPGVLEYRLLLANTYRQFKDYDNALLQYRLVLRDHPQNMDAHNNMGVIFWNLQAFKLAESEFLKALEIQEDQAEIHGNLASLYLITDRPQDALKHLDRWLELEPDNARAKELQGVASKLASQLSK</sequence>
<dbReference type="Proteomes" id="UP000594464">
    <property type="component" value="Chromosome"/>
</dbReference>
<feature type="repeat" description="TPR" evidence="3">
    <location>
        <begin position="487"/>
        <end position="520"/>
    </location>
</feature>
<feature type="transmembrane region" description="Helical" evidence="4">
    <location>
        <begin position="324"/>
        <end position="342"/>
    </location>
</feature>
<dbReference type="InterPro" id="IPR052346">
    <property type="entry name" value="O-mannosyl-transferase_TMTC"/>
</dbReference>
<feature type="transmembrane region" description="Helical" evidence="4">
    <location>
        <begin position="354"/>
        <end position="372"/>
    </location>
</feature>
<organism evidence="5 6">
    <name type="scientific">Candidatus Nitrohelix vancouverensis</name>
    <dbReference type="NCBI Taxonomy" id="2705534"/>
    <lineage>
        <taxon>Bacteria</taxon>
        <taxon>Pseudomonadati</taxon>
        <taxon>Nitrospinota/Tectimicrobiota group</taxon>
        <taxon>Nitrospinota</taxon>
        <taxon>Nitrospinia</taxon>
        <taxon>Nitrospinales</taxon>
        <taxon>Nitrospinaceae</taxon>
        <taxon>Candidatus Nitrohelix</taxon>
    </lineage>
</organism>
<feature type="repeat" description="TPR" evidence="3">
    <location>
        <begin position="521"/>
        <end position="554"/>
    </location>
</feature>
<dbReference type="EMBL" id="CP048620">
    <property type="protein sequence ID" value="QPJ64005.1"/>
    <property type="molecule type" value="Genomic_DNA"/>
</dbReference>
<accession>A0A7T0G268</accession>